<reference evidence="3" key="1">
    <citation type="journal article" date="2019" name="Int. J. Syst. Evol. Microbiol.">
        <title>The Global Catalogue of Microorganisms (GCM) 10K type strain sequencing project: providing services to taxonomists for standard genome sequencing and annotation.</title>
        <authorList>
            <consortium name="The Broad Institute Genomics Platform"/>
            <consortium name="The Broad Institute Genome Sequencing Center for Infectious Disease"/>
            <person name="Wu L."/>
            <person name="Ma J."/>
        </authorList>
    </citation>
    <scope>NUCLEOTIDE SEQUENCE [LARGE SCALE GENOMIC DNA]</scope>
    <source>
        <strain evidence="3">CCUG 30340</strain>
    </source>
</reference>
<evidence type="ECO:0000256" key="1">
    <source>
        <dbReference type="SAM" id="MobiDB-lite"/>
    </source>
</evidence>
<feature type="compositionally biased region" description="Polar residues" evidence="1">
    <location>
        <begin position="30"/>
        <end position="45"/>
    </location>
</feature>
<protein>
    <submittedName>
        <fullName evidence="2">Uncharacterized protein</fullName>
    </submittedName>
</protein>
<dbReference type="EMBL" id="JBHSHD010000016">
    <property type="protein sequence ID" value="MFC4822242.1"/>
    <property type="molecule type" value="Genomic_DNA"/>
</dbReference>
<evidence type="ECO:0000313" key="3">
    <source>
        <dbReference type="Proteomes" id="UP001595886"/>
    </source>
</evidence>
<feature type="compositionally biased region" description="Basic and acidic residues" evidence="1">
    <location>
        <begin position="48"/>
        <end position="57"/>
    </location>
</feature>
<accession>A0ABV9QYU3</accession>
<dbReference type="Proteomes" id="UP001595886">
    <property type="component" value="Unassembled WGS sequence"/>
</dbReference>
<gene>
    <name evidence="2" type="ORF">ACFO6Q_18085</name>
</gene>
<evidence type="ECO:0000313" key="2">
    <source>
        <dbReference type="EMBL" id="MFC4822242.1"/>
    </source>
</evidence>
<name>A0ABV9QYU3_9GAMM</name>
<organism evidence="2 3">
    <name type="scientific">Dokdonella ginsengisoli</name>
    <dbReference type="NCBI Taxonomy" id="363846"/>
    <lineage>
        <taxon>Bacteria</taxon>
        <taxon>Pseudomonadati</taxon>
        <taxon>Pseudomonadota</taxon>
        <taxon>Gammaproteobacteria</taxon>
        <taxon>Lysobacterales</taxon>
        <taxon>Rhodanobacteraceae</taxon>
        <taxon>Dokdonella</taxon>
    </lineage>
</organism>
<proteinExistence type="predicted"/>
<keyword evidence="3" id="KW-1185">Reference proteome</keyword>
<feature type="region of interest" description="Disordered" evidence="1">
    <location>
        <begin position="112"/>
        <end position="131"/>
    </location>
</feature>
<feature type="region of interest" description="Disordered" evidence="1">
    <location>
        <begin position="24"/>
        <end position="64"/>
    </location>
</feature>
<comment type="caution">
    <text evidence="2">The sequence shown here is derived from an EMBL/GenBank/DDBJ whole genome shotgun (WGS) entry which is preliminary data.</text>
</comment>
<sequence>MHRSLNATRRALIAAGFLEYEREQAKRRLATSTGGASPQPRTNLSEVEPGRARDKAGARMGVSGQTVHAASKVIEKAVPEIIEKCKSGEMALNEAKRVIDLNPAAQRRIAELPKGQPRSRGGKFSAIDHWG</sequence>